<dbReference type="PANTHER" id="PTHR38248">
    <property type="entry name" value="FUNK1 6"/>
    <property type="match status" value="1"/>
</dbReference>
<evidence type="ECO:0000313" key="3">
    <source>
        <dbReference type="Proteomes" id="UP001143981"/>
    </source>
</evidence>
<feature type="domain" description="Fungal-type protein kinase" evidence="1">
    <location>
        <begin position="50"/>
        <end position="349"/>
    </location>
</feature>
<dbReference type="SUPFAM" id="SSF56112">
    <property type="entry name" value="Protein kinase-like (PK-like)"/>
    <property type="match status" value="1"/>
</dbReference>
<evidence type="ECO:0000313" key="2">
    <source>
        <dbReference type="EMBL" id="KAJ1718297.1"/>
    </source>
</evidence>
<dbReference type="InterPro" id="IPR040976">
    <property type="entry name" value="Pkinase_fungal"/>
</dbReference>
<dbReference type="EMBL" id="JANBOI010003583">
    <property type="protein sequence ID" value="KAJ1718297.1"/>
    <property type="molecule type" value="Genomic_DNA"/>
</dbReference>
<dbReference type="InterPro" id="IPR011009">
    <property type="entry name" value="Kinase-like_dom_sf"/>
</dbReference>
<dbReference type="PROSITE" id="PS00109">
    <property type="entry name" value="PROTEIN_KINASE_TYR"/>
    <property type="match status" value="1"/>
</dbReference>
<dbReference type="AlphaFoldDB" id="A0A9W7XSN9"/>
<reference evidence="2" key="1">
    <citation type="submission" date="2022-07" db="EMBL/GenBank/DDBJ databases">
        <title>Phylogenomic reconstructions and comparative analyses of Kickxellomycotina fungi.</title>
        <authorList>
            <person name="Reynolds N.K."/>
            <person name="Stajich J.E."/>
            <person name="Barry K."/>
            <person name="Grigoriev I.V."/>
            <person name="Crous P."/>
            <person name="Smith M.E."/>
        </authorList>
    </citation>
    <scope>NUCLEOTIDE SEQUENCE</scope>
    <source>
        <strain evidence="2">BCRC 34381</strain>
    </source>
</reference>
<feature type="non-terminal residue" evidence="2">
    <location>
        <position position="1"/>
    </location>
</feature>
<feature type="non-terminal residue" evidence="2">
    <location>
        <position position="349"/>
    </location>
</feature>
<accession>A0A9W7XSN9</accession>
<dbReference type="InterPro" id="IPR008266">
    <property type="entry name" value="Tyr_kinase_AS"/>
</dbReference>
<comment type="caution">
    <text evidence="2">The sequence shown here is derived from an EMBL/GenBank/DDBJ whole genome shotgun (WGS) entry which is preliminary data.</text>
</comment>
<gene>
    <name evidence="2" type="ORF">LPJ61_006710</name>
</gene>
<organism evidence="2 3">
    <name type="scientific">Coemansia biformis</name>
    <dbReference type="NCBI Taxonomy" id="1286918"/>
    <lineage>
        <taxon>Eukaryota</taxon>
        <taxon>Fungi</taxon>
        <taxon>Fungi incertae sedis</taxon>
        <taxon>Zoopagomycota</taxon>
        <taxon>Kickxellomycotina</taxon>
        <taxon>Kickxellomycetes</taxon>
        <taxon>Kickxellales</taxon>
        <taxon>Kickxellaceae</taxon>
        <taxon>Coemansia</taxon>
    </lineage>
</organism>
<keyword evidence="3" id="KW-1185">Reference proteome</keyword>
<proteinExistence type="predicted"/>
<dbReference type="GO" id="GO:0004672">
    <property type="term" value="F:protein kinase activity"/>
    <property type="evidence" value="ECO:0007669"/>
    <property type="project" value="InterPro"/>
</dbReference>
<name>A0A9W7XSN9_9FUNG</name>
<dbReference type="Proteomes" id="UP001143981">
    <property type="component" value="Unassembled WGS sequence"/>
</dbReference>
<dbReference type="OrthoDB" id="5584477at2759"/>
<evidence type="ECO:0000259" key="1">
    <source>
        <dbReference type="Pfam" id="PF17667"/>
    </source>
</evidence>
<protein>
    <recommendedName>
        <fullName evidence="1">Fungal-type protein kinase domain-containing protein</fullName>
    </recommendedName>
</protein>
<dbReference type="Pfam" id="PF17667">
    <property type="entry name" value="Pkinase_fungal"/>
    <property type="match status" value="1"/>
</dbReference>
<sequence length="349" mass="38453">VEALHKIDVTPTGADDTTRTDHMLIGCLNDGDIADLGYADALCLVKAELSPRDQTQAYEQLVMYSRNIYANQPHRRFVWGLTVCGTLVRACLLTHDRIFSSSDMDVSKSAGLARFVSLLVDWSLCESTRLGYDPTIRPSKDGNGWDIQVFDDVAQKLCKYVNLSMVFQSSSVFGRHTRCFVGTRKTGTETGGVGERVLIKDYWTHIGDGDADDPRDEITYLREIRDKLGSVEELDGKYPQIEAGGVVQIKGPAGKQIGDTTAALIEGLGLAEGVPLWVHKRIAMSPIGESLEHVRSEDELIIAVCDAMEAHAAIHRECKILHRDISINNILLRRVGDVVGGMVIDLDRA</sequence>
<dbReference type="PANTHER" id="PTHR38248:SF2">
    <property type="entry name" value="FUNK1 11"/>
    <property type="match status" value="1"/>
</dbReference>